<dbReference type="Gene3D" id="2.60.120.260">
    <property type="entry name" value="Galactose-binding domain-like"/>
    <property type="match status" value="1"/>
</dbReference>
<dbReference type="Gene3D" id="3.30.70.850">
    <property type="entry name" value="Peptidase S8, pro-domain"/>
    <property type="match status" value="1"/>
</dbReference>
<comment type="similarity">
    <text evidence="7">Belongs to the peptidase S8 family.</text>
</comment>
<keyword evidence="1 7" id="KW-0645">Protease</keyword>
<keyword evidence="5 7" id="KW-0720">Serine protease</keyword>
<dbReference type="GO" id="GO:0006508">
    <property type="term" value="P:proteolysis"/>
    <property type="evidence" value="ECO:0007669"/>
    <property type="project" value="UniProtKB-KW"/>
</dbReference>
<keyword evidence="13" id="KW-1185">Reference proteome</keyword>
<dbReference type="Gene3D" id="3.40.50.200">
    <property type="entry name" value="Peptidase S8/S53 domain"/>
    <property type="match status" value="1"/>
</dbReference>
<feature type="compositionally biased region" description="Basic and acidic residues" evidence="8">
    <location>
        <begin position="592"/>
        <end position="608"/>
    </location>
</feature>
<feature type="active site" description="Charge relay system" evidence="6 7">
    <location>
        <position position="375"/>
    </location>
</feature>
<keyword evidence="4 7" id="KW-0378">Hydrolase</keyword>
<evidence type="ECO:0000256" key="3">
    <source>
        <dbReference type="ARBA" id="ARBA00022729"/>
    </source>
</evidence>
<dbReference type="InterPro" id="IPR015500">
    <property type="entry name" value="Peptidase_S8_subtilisin-rel"/>
</dbReference>
<evidence type="ECO:0000256" key="1">
    <source>
        <dbReference type="ARBA" id="ARBA00022670"/>
    </source>
</evidence>
<feature type="domain" description="P/Homo B" evidence="11">
    <location>
        <begin position="443"/>
        <end position="586"/>
    </location>
</feature>
<evidence type="ECO:0000256" key="2">
    <source>
        <dbReference type="ARBA" id="ARBA00022685"/>
    </source>
</evidence>
<name>A0ABD3WIL1_SINWO</name>
<dbReference type="AlphaFoldDB" id="A0ABD3WIL1"/>
<proteinExistence type="inferred from homology"/>
<feature type="signal peptide" evidence="10">
    <location>
        <begin position="1"/>
        <end position="21"/>
    </location>
</feature>
<evidence type="ECO:0000313" key="13">
    <source>
        <dbReference type="Proteomes" id="UP001634394"/>
    </source>
</evidence>
<dbReference type="Proteomes" id="UP001634394">
    <property type="component" value="Unassembled WGS sequence"/>
</dbReference>
<keyword evidence="9" id="KW-0472">Membrane</keyword>
<evidence type="ECO:0000256" key="9">
    <source>
        <dbReference type="SAM" id="Phobius"/>
    </source>
</evidence>
<comment type="caution">
    <text evidence="12">The sequence shown here is derived from an EMBL/GenBank/DDBJ whole genome shotgun (WGS) entry which is preliminary data.</text>
</comment>
<dbReference type="PANTHER" id="PTHR42884:SF3">
    <property type="entry name" value="FURIN-LIKE PROTEASE 1, ISOFORMS 1_1-X_2"/>
    <property type="match status" value="1"/>
</dbReference>
<dbReference type="EMBL" id="JBJQND010000006">
    <property type="protein sequence ID" value="KAL3873794.1"/>
    <property type="molecule type" value="Genomic_DNA"/>
</dbReference>
<dbReference type="InterPro" id="IPR034182">
    <property type="entry name" value="Kexin/furin"/>
</dbReference>
<keyword evidence="2" id="KW-0165">Cleavage on pair of basic residues</keyword>
<dbReference type="PROSITE" id="PS51829">
    <property type="entry name" value="P_HOMO_B"/>
    <property type="match status" value="1"/>
</dbReference>
<dbReference type="Pfam" id="PF00082">
    <property type="entry name" value="Peptidase_S8"/>
    <property type="match status" value="1"/>
</dbReference>
<dbReference type="GO" id="GO:0004252">
    <property type="term" value="F:serine-type endopeptidase activity"/>
    <property type="evidence" value="ECO:0007669"/>
    <property type="project" value="UniProtKB-UniRule"/>
</dbReference>
<reference evidence="12 13" key="1">
    <citation type="submission" date="2024-11" db="EMBL/GenBank/DDBJ databases">
        <title>Chromosome-level genome assembly of the freshwater bivalve Anodonta woodiana.</title>
        <authorList>
            <person name="Chen X."/>
        </authorList>
    </citation>
    <scope>NUCLEOTIDE SEQUENCE [LARGE SCALE GENOMIC DNA]</scope>
    <source>
        <strain evidence="12">MN2024</strain>
        <tissue evidence="12">Gills</tissue>
    </source>
</reference>
<dbReference type="InterPro" id="IPR036852">
    <property type="entry name" value="Peptidase_S8/S53_dom_sf"/>
</dbReference>
<feature type="active site" description="Charge relay system" evidence="6 7">
    <location>
        <position position="199"/>
    </location>
</feature>
<evidence type="ECO:0000256" key="8">
    <source>
        <dbReference type="SAM" id="MobiDB-lite"/>
    </source>
</evidence>
<dbReference type="SUPFAM" id="SSF52743">
    <property type="entry name" value="Subtilisin-like"/>
    <property type="match status" value="1"/>
</dbReference>
<feature type="transmembrane region" description="Helical" evidence="9">
    <location>
        <begin position="612"/>
        <end position="633"/>
    </location>
</feature>
<evidence type="ECO:0000256" key="10">
    <source>
        <dbReference type="SAM" id="SignalP"/>
    </source>
</evidence>
<dbReference type="CDD" id="cd04059">
    <property type="entry name" value="Peptidases_S8_Protein_convertases_Kexins_Furin-like"/>
    <property type="match status" value="1"/>
</dbReference>
<evidence type="ECO:0000256" key="5">
    <source>
        <dbReference type="ARBA" id="ARBA00022825"/>
    </source>
</evidence>
<dbReference type="InterPro" id="IPR000209">
    <property type="entry name" value="Peptidase_S8/S53_dom"/>
</dbReference>
<dbReference type="PROSITE" id="PS00137">
    <property type="entry name" value="SUBTILASE_HIS"/>
    <property type="match status" value="1"/>
</dbReference>
<organism evidence="12 13">
    <name type="scientific">Sinanodonta woodiana</name>
    <name type="common">Chinese pond mussel</name>
    <name type="synonym">Anodonta woodiana</name>
    <dbReference type="NCBI Taxonomy" id="1069815"/>
    <lineage>
        <taxon>Eukaryota</taxon>
        <taxon>Metazoa</taxon>
        <taxon>Spiralia</taxon>
        <taxon>Lophotrochozoa</taxon>
        <taxon>Mollusca</taxon>
        <taxon>Bivalvia</taxon>
        <taxon>Autobranchia</taxon>
        <taxon>Heteroconchia</taxon>
        <taxon>Palaeoheterodonta</taxon>
        <taxon>Unionida</taxon>
        <taxon>Unionoidea</taxon>
        <taxon>Unionidae</taxon>
        <taxon>Unioninae</taxon>
        <taxon>Sinanodonta</taxon>
    </lineage>
</organism>
<dbReference type="Pfam" id="PF01483">
    <property type="entry name" value="P_proprotein"/>
    <property type="match status" value="1"/>
</dbReference>
<evidence type="ECO:0000259" key="11">
    <source>
        <dbReference type="PROSITE" id="PS51829"/>
    </source>
</evidence>
<dbReference type="InterPro" id="IPR002884">
    <property type="entry name" value="P_dom"/>
</dbReference>
<keyword evidence="3 10" id="KW-0732">Signal</keyword>
<evidence type="ECO:0000313" key="12">
    <source>
        <dbReference type="EMBL" id="KAL3873794.1"/>
    </source>
</evidence>
<feature type="active site" description="Charge relay system" evidence="6 7">
    <location>
        <position position="154"/>
    </location>
</feature>
<dbReference type="InterPro" id="IPR008979">
    <property type="entry name" value="Galactose-bd-like_sf"/>
</dbReference>
<sequence length="674" mass="74584">MSTLIFSFSFLLMNLVYTAHGDNDWYTNEYLLKIQKNDFEGAKTVAKDFNFVFVKQVMPDLYLFENTAQANRSYIDNTTLLNDFKSAIGDKVPVIERQVMRKYLQQYITNTQKPLDQSVINYPDVISKNYYDMGIEVAWSLGFRGKNITVAVVDIGVAMEHKDLKENMDLSLSYNYAYTNTDANPPIQTSYQDGLDISHGTKCAGLVAAIKGNKLCSAGVAPEAKVAAIRFLDDNGRSNDVRIGTSLVHRFERVDIYSNSWGSIESCGFIKPGGAFHKALLEGIKRGRGGKGSLFIFPAGNSGADGDCNADGFVNHIHGITIGSVGINGSRPAFTEICSCALAATLGEGTKIDTRTMFTTTVSKEECTSDFMATSSSVAIASGMVALTLGANPNLTYRDVQHIIVNTASFELLHNYGDWITNGVGKTVSPFFGFGIMNATAMVLLSLNWTTVSEKHTCNSYNVTSYKNVFDKIQWTFHTDGCQNTANAVNYLEHVQVNITFNASSETDIEFQLQSPLFPSNSSSPLLTRRKTKCNKSENLFNWIFTTVHFWGEHPKGEWKLEMRLKNGAVGAVVSANLILHGTEAPPSQKSNNEERDQNEAPETQHDEERSVGVLAVFCIAIVFLMVVMYIGACKRLKEEELRNTKKDGPYNYMHLSQRDNLAKDVGSDDTLLS</sequence>
<keyword evidence="9" id="KW-1133">Transmembrane helix</keyword>
<keyword evidence="9" id="KW-0812">Transmembrane</keyword>
<evidence type="ECO:0000256" key="7">
    <source>
        <dbReference type="PROSITE-ProRule" id="PRU01240"/>
    </source>
</evidence>
<gene>
    <name evidence="12" type="ORF">ACJMK2_036879</name>
</gene>
<dbReference type="SUPFAM" id="SSF49785">
    <property type="entry name" value="Galactose-binding domain-like"/>
    <property type="match status" value="1"/>
</dbReference>
<dbReference type="PROSITE" id="PS51892">
    <property type="entry name" value="SUBTILASE"/>
    <property type="match status" value="1"/>
</dbReference>
<accession>A0ABD3WIL1</accession>
<dbReference type="InterPro" id="IPR022398">
    <property type="entry name" value="Peptidase_S8_His-AS"/>
</dbReference>
<dbReference type="InterPro" id="IPR038466">
    <property type="entry name" value="S8_pro-domain_sf"/>
</dbReference>
<dbReference type="PANTHER" id="PTHR42884">
    <property type="entry name" value="PROPROTEIN CONVERTASE SUBTILISIN/KEXIN-RELATED"/>
    <property type="match status" value="1"/>
</dbReference>
<protein>
    <recommendedName>
        <fullName evidence="11">P/Homo B domain-containing protein</fullName>
    </recommendedName>
</protein>
<feature type="region of interest" description="Disordered" evidence="8">
    <location>
        <begin position="583"/>
        <end position="608"/>
    </location>
</feature>
<evidence type="ECO:0000256" key="4">
    <source>
        <dbReference type="ARBA" id="ARBA00022801"/>
    </source>
</evidence>
<dbReference type="PRINTS" id="PR00723">
    <property type="entry name" value="SUBTILISIN"/>
</dbReference>
<feature type="chain" id="PRO_5044884786" description="P/Homo B domain-containing protein" evidence="10">
    <location>
        <begin position="22"/>
        <end position="674"/>
    </location>
</feature>
<evidence type="ECO:0000256" key="6">
    <source>
        <dbReference type="PIRSR" id="PIRSR615500-1"/>
    </source>
</evidence>